<dbReference type="Gene3D" id="1.20.1250.20">
    <property type="entry name" value="MFS general substrate transporter like domains"/>
    <property type="match status" value="1"/>
</dbReference>
<keyword evidence="3" id="KW-0813">Transport</keyword>
<keyword evidence="6 8" id="KW-1133">Transmembrane helix</keyword>
<feature type="transmembrane region" description="Helical" evidence="8">
    <location>
        <begin position="191"/>
        <end position="209"/>
    </location>
</feature>
<dbReference type="Proteomes" id="UP000733379">
    <property type="component" value="Unassembled WGS sequence"/>
</dbReference>
<dbReference type="PANTHER" id="PTHR42718:SF9">
    <property type="entry name" value="MAJOR FACILITATOR SUPERFAMILY MULTIDRUG TRANSPORTER MFSC"/>
    <property type="match status" value="1"/>
</dbReference>
<dbReference type="PRINTS" id="PR01036">
    <property type="entry name" value="TCRTETB"/>
</dbReference>
<dbReference type="PANTHER" id="PTHR42718">
    <property type="entry name" value="MAJOR FACILITATOR SUPERFAMILY MULTIDRUG TRANSPORTER MFSC"/>
    <property type="match status" value="1"/>
</dbReference>
<feature type="transmembrane region" description="Helical" evidence="8">
    <location>
        <begin position="293"/>
        <end position="315"/>
    </location>
</feature>
<gene>
    <name evidence="10" type="ORF">KO481_15370</name>
</gene>
<dbReference type="Gene3D" id="1.20.1720.10">
    <property type="entry name" value="Multidrug resistance protein D"/>
    <property type="match status" value="1"/>
</dbReference>
<evidence type="ECO:0000256" key="1">
    <source>
        <dbReference type="ARBA" id="ARBA00004651"/>
    </source>
</evidence>
<evidence type="ECO:0000256" key="5">
    <source>
        <dbReference type="ARBA" id="ARBA00022692"/>
    </source>
</evidence>
<dbReference type="PROSITE" id="PS50850">
    <property type="entry name" value="MFS"/>
    <property type="match status" value="1"/>
</dbReference>
<feature type="transmembrane region" description="Helical" evidence="8">
    <location>
        <begin position="128"/>
        <end position="151"/>
    </location>
</feature>
<feature type="transmembrane region" description="Helical" evidence="8">
    <location>
        <begin position="70"/>
        <end position="89"/>
    </location>
</feature>
<dbReference type="Pfam" id="PF07690">
    <property type="entry name" value="MFS_1"/>
    <property type="match status" value="1"/>
</dbReference>
<keyword evidence="4" id="KW-1003">Cell membrane</keyword>
<dbReference type="SUPFAM" id="SSF103473">
    <property type="entry name" value="MFS general substrate transporter"/>
    <property type="match status" value="1"/>
</dbReference>
<dbReference type="InterPro" id="IPR020846">
    <property type="entry name" value="MFS_dom"/>
</dbReference>
<name>A0ABS6AXW2_9NOCA</name>
<accession>A0ABS6AXW2</accession>
<feature type="transmembrane region" description="Helical" evidence="8">
    <location>
        <begin position="394"/>
        <end position="412"/>
    </location>
</feature>
<dbReference type="InterPro" id="IPR011701">
    <property type="entry name" value="MFS"/>
</dbReference>
<dbReference type="NCBIfam" id="TIGR00711">
    <property type="entry name" value="efflux_EmrB"/>
    <property type="match status" value="1"/>
</dbReference>
<feature type="transmembrane region" description="Helical" evidence="8">
    <location>
        <begin position="157"/>
        <end position="179"/>
    </location>
</feature>
<proteinExistence type="inferred from homology"/>
<feature type="transmembrane region" description="Helical" evidence="8">
    <location>
        <begin position="424"/>
        <end position="444"/>
    </location>
</feature>
<evidence type="ECO:0000313" key="11">
    <source>
        <dbReference type="Proteomes" id="UP000733379"/>
    </source>
</evidence>
<reference evidence="10 11" key="1">
    <citation type="submission" date="2021-06" db="EMBL/GenBank/DDBJ databases">
        <title>Actinomycetes sequencing.</title>
        <authorList>
            <person name="Shan Q."/>
        </authorList>
    </citation>
    <scope>NUCLEOTIDE SEQUENCE [LARGE SCALE GENOMIC DNA]</scope>
    <source>
        <strain evidence="10 11">NEAU-G5</strain>
    </source>
</reference>
<comment type="similarity">
    <text evidence="2">Belongs to the major facilitator superfamily. EmrB family.</text>
</comment>
<evidence type="ECO:0000256" key="7">
    <source>
        <dbReference type="ARBA" id="ARBA00023136"/>
    </source>
</evidence>
<sequence length="456" mass="46721">MARLTAVIVLGGFMAGLDTSLVNVGLTTIAKDLHAGLAAAQWVTSGYLLALAAALPACPWLQRRLGASRLWMISLVTFTAASLLCAVAPNLALLLIARALQGISGGLLVPTGQNIIGRVVGSDRMGRVMSTAGLVIVLAPAIGPALGGVLIDTLSWRWLFVINLPIGIVAGILALRVLPRDTPDAAAKLDVVGLVLLSFGLPVVTLGLTRLGPSSEHHASGVILTVLGAVLLMAFAVDACRRAPGTKRVMLLNVGLFRQTPYATAQVTVFFIGVSQFGGLILLPLYFEALRGLTVVHTGLLLLAYGLGAMAALPVGGRITDRIGGGVTCIVGLTITILATAPFIYLPAHENLVTVEVLQGLRGIGVGLSGIPAMSAAMRAAAHHLADATTTANILQRVGGSLGSAIIVLVISRTTPQLAAIQTAHAILVATAAAALIAAVALAISEYRRTPVAASL</sequence>
<comment type="caution">
    <text evidence="10">The sequence shown here is derived from an EMBL/GenBank/DDBJ whole genome shotgun (WGS) entry which is preliminary data.</text>
</comment>
<evidence type="ECO:0000256" key="4">
    <source>
        <dbReference type="ARBA" id="ARBA00022475"/>
    </source>
</evidence>
<feature type="transmembrane region" description="Helical" evidence="8">
    <location>
        <begin position="261"/>
        <end position="287"/>
    </location>
</feature>
<protein>
    <submittedName>
        <fullName evidence="10">DHA2 family efflux MFS transporter permease subunit</fullName>
    </submittedName>
</protein>
<feature type="transmembrane region" description="Helical" evidence="8">
    <location>
        <begin position="221"/>
        <end position="240"/>
    </location>
</feature>
<evidence type="ECO:0000256" key="2">
    <source>
        <dbReference type="ARBA" id="ARBA00008537"/>
    </source>
</evidence>
<dbReference type="RefSeq" id="WP_215917771.1">
    <property type="nucleotide sequence ID" value="NZ_JAHKNI010000004.1"/>
</dbReference>
<keyword evidence="5 8" id="KW-0812">Transmembrane</keyword>
<feature type="transmembrane region" description="Helical" evidence="8">
    <location>
        <begin position="36"/>
        <end position="58"/>
    </location>
</feature>
<organism evidence="10 11">
    <name type="scientific">Nocardia albiluteola</name>
    <dbReference type="NCBI Taxonomy" id="2842303"/>
    <lineage>
        <taxon>Bacteria</taxon>
        <taxon>Bacillati</taxon>
        <taxon>Actinomycetota</taxon>
        <taxon>Actinomycetes</taxon>
        <taxon>Mycobacteriales</taxon>
        <taxon>Nocardiaceae</taxon>
        <taxon>Nocardia</taxon>
    </lineage>
</organism>
<evidence type="ECO:0000256" key="8">
    <source>
        <dbReference type="SAM" id="Phobius"/>
    </source>
</evidence>
<keyword evidence="11" id="KW-1185">Reference proteome</keyword>
<dbReference type="EMBL" id="JAHKNI010000004">
    <property type="protein sequence ID" value="MBU3062899.1"/>
    <property type="molecule type" value="Genomic_DNA"/>
</dbReference>
<feature type="transmembrane region" description="Helical" evidence="8">
    <location>
        <begin position="327"/>
        <end position="348"/>
    </location>
</feature>
<comment type="subcellular location">
    <subcellularLocation>
        <location evidence="1">Cell membrane</location>
        <topology evidence="1">Multi-pass membrane protein</topology>
    </subcellularLocation>
</comment>
<evidence type="ECO:0000256" key="3">
    <source>
        <dbReference type="ARBA" id="ARBA00022448"/>
    </source>
</evidence>
<feature type="domain" description="Major facilitator superfamily (MFS) profile" evidence="9">
    <location>
        <begin position="4"/>
        <end position="449"/>
    </location>
</feature>
<dbReference type="InterPro" id="IPR004638">
    <property type="entry name" value="EmrB-like"/>
</dbReference>
<evidence type="ECO:0000259" key="9">
    <source>
        <dbReference type="PROSITE" id="PS50850"/>
    </source>
</evidence>
<evidence type="ECO:0000313" key="10">
    <source>
        <dbReference type="EMBL" id="MBU3062899.1"/>
    </source>
</evidence>
<evidence type="ECO:0000256" key="6">
    <source>
        <dbReference type="ARBA" id="ARBA00022989"/>
    </source>
</evidence>
<dbReference type="InterPro" id="IPR036259">
    <property type="entry name" value="MFS_trans_sf"/>
</dbReference>
<feature type="transmembrane region" description="Helical" evidence="8">
    <location>
        <begin position="360"/>
        <end position="382"/>
    </location>
</feature>
<feature type="transmembrane region" description="Helical" evidence="8">
    <location>
        <begin position="95"/>
        <end position="116"/>
    </location>
</feature>
<keyword evidence="7 8" id="KW-0472">Membrane</keyword>